<dbReference type="EMBL" id="AP023396">
    <property type="protein sequence ID" value="BCK58386.1"/>
    <property type="molecule type" value="Genomic_DNA"/>
</dbReference>
<accession>A0A7G1KV04</accession>
<protein>
    <submittedName>
        <fullName evidence="1">Uncharacterized protein</fullName>
    </submittedName>
</protein>
<dbReference type="GeneID" id="80350568"/>
<dbReference type="Proteomes" id="UP000516173">
    <property type="component" value="Chromosome"/>
</dbReference>
<dbReference type="RefSeq" id="WP_187685143.1">
    <property type="nucleotide sequence ID" value="NZ_AP023396.1"/>
</dbReference>
<reference evidence="1 2" key="1">
    <citation type="submission" date="2020-08" db="EMBL/GenBank/DDBJ databases">
        <title>Genome Sequencing of Nocardia wallacei strain FMUON74 and assembly.</title>
        <authorList>
            <person name="Toyokawa M."/>
            <person name="Uesaka K."/>
        </authorList>
    </citation>
    <scope>NUCLEOTIDE SEQUENCE [LARGE SCALE GENOMIC DNA]</scope>
    <source>
        <strain evidence="1 2">FMUON74</strain>
    </source>
</reference>
<evidence type="ECO:0000313" key="2">
    <source>
        <dbReference type="Proteomes" id="UP000516173"/>
    </source>
</evidence>
<evidence type="ECO:0000313" key="1">
    <source>
        <dbReference type="EMBL" id="BCK58386.1"/>
    </source>
</evidence>
<organism evidence="1 2">
    <name type="scientific">Nocardia wallacei</name>
    <dbReference type="NCBI Taxonomy" id="480035"/>
    <lineage>
        <taxon>Bacteria</taxon>
        <taxon>Bacillati</taxon>
        <taxon>Actinomycetota</taxon>
        <taxon>Actinomycetes</taxon>
        <taxon>Mycobacteriales</taxon>
        <taxon>Nocardiaceae</taxon>
        <taxon>Nocardia</taxon>
    </lineage>
</organism>
<sequence>MAIKYYNLREFAEFIGLPKSTLQKYKLPPHDAIIGRSKGWLPQTCKEWNERRPGVRVPKEKSRWNLPPELQ</sequence>
<name>A0A7G1KV04_9NOCA</name>
<dbReference type="AlphaFoldDB" id="A0A7G1KV04"/>
<proteinExistence type="predicted"/>
<keyword evidence="2" id="KW-1185">Reference proteome</keyword>
<dbReference type="KEGG" id="nwl:NWFMUON74_61580"/>
<gene>
    <name evidence="1" type="ORF">NWFMUON74_61580</name>
</gene>